<dbReference type="Proteomes" id="UP001056120">
    <property type="component" value="Linkage Group LG10"/>
</dbReference>
<sequence>MEGNTIPFPQALLKSTSGSKGNKRGPQQEEIWEVFKQVKINIPLIDAIKQIPAYAKYMKEMCTQKRHNKVPKKIDLTGQVSAVLSGEIPPKMEDPGTPVISVQVGDFEINRALLDLGASVSILPGSLYDQYDFGPLKKADTTVVLVDLTPKLPRGIVENVIVRVENFYYPVDFLVLDHVSAGSSKQPMVILGRPFLATANAVIDCRTGIVDLAFGNRKLRLNVFSHAPNSPFNSDCFMVDIVEGCPPHENEEVATETCFMCDRNRYDLEWRIKKRKKKKKRMKKKKKKKKGEGEVEIEDFDDHLRQTVNGHRLKPYLEANDINGVDKQSECLFVETVVYDPV</sequence>
<evidence type="ECO:0000313" key="2">
    <source>
        <dbReference type="Proteomes" id="UP001056120"/>
    </source>
</evidence>
<comment type="caution">
    <text evidence="1">The sequence shown here is derived from an EMBL/GenBank/DDBJ whole genome shotgun (WGS) entry which is preliminary data.</text>
</comment>
<name>A0ACB9I5G0_9ASTR</name>
<proteinExistence type="predicted"/>
<reference evidence="2" key="1">
    <citation type="journal article" date="2022" name="Mol. Ecol. Resour.">
        <title>The genomes of chicory, endive, great burdock and yacon provide insights into Asteraceae palaeo-polyploidization history and plant inulin production.</title>
        <authorList>
            <person name="Fan W."/>
            <person name="Wang S."/>
            <person name="Wang H."/>
            <person name="Wang A."/>
            <person name="Jiang F."/>
            <person name="Liu H."/>
            <person name="Zhao H."/>
            <person name="Xu D."/>
            <person name="Zhang Y."/>
        </authorList>
    </citation>
    <scope>NUCLEOTIDE SEQUENCE [LARGE SCALE GENOMIC DNA]</scope>
    <source>
        <strain evidence="2">cv. Yunnan</strain>
    </source>
</reference>
<protein>
    <submittedName>
        <fullName evidence="1">Uncharacterized protein</fullName>
    </submittedName>
</protein>
<dbReference type="EMBL" id="CM042027">
    <property type="protein sequence ID" value="KAI3803239.1"/>
    <property type="molecule type" value="Genomic_DNA"/>
</dbReference>
<accession>A0ACB9I5G0</accession>
<reference evidence="1 2" key="2">
    <citation type="journal article" date="2022" name="Mol. Ecol. Resour.">
        <title>The genomes of chicory, endive, great burdock and yacon provide insights into Asteraceae paleo-polyploidization history and plant inulin production.</title>
        <authorList>
            <person name="Fan W."/>
            <person name="Wang S."/>
            <person name="Wang H."/>
            <person name="Wang A."/>
            <person name="Jiang F."/>
            <person name="Liu H."/>
            <person name="Zhao H."/>
            <person name="Xu D."/>
            <person name="Zhang Y."/>
        </authorList>
    </citation>
    <scope>NUCLEOTIDE SEQUENCE [LARGE SCALE GENOMIC DNA]</scope>
    <source>
        <strain evidence="2">cv. Yunnan</strain>
        <tissue evidence="1">Leaves</tissue>
    </source>
</reference>
<gene>
    <name evidence="1" type="ORF">L1987_31388</name>
</gene>
<organism evidence="1 2">
    <name type="scientific">Smallanthus sonchifolius</name>
    <dbReference type="NCBI Taxonomy" id="185202"/>
    <lineage>
        <taxon>Eukaryota</taxon>
        <taxon>Viridiplantae</taxon>
        <taxon>Streptophyta</taxon>
        <taxon>Embryophyta</taxon>
        <taxon>Tracheophyta</taxon>
        <taxon>Spermatophyta</taxon>
        <taxon>Magnoliopsida</taxon>
        <taxon>eudicotyledons</taxon>
        <taxon>Gunneridae</taxon>
        <taxon>Pentapetalae</taxon>
        <taxon>asterids</taxon>
        <taxon>campanulids</taxon>
        <taxon>Asterales</taxon>
        <taxon>Asteraceae</taxon>
        <taxon>Asteroideae</taxon>
        <taxon>Heliantheae alliance</taxon>
        <taxon>Millerieae</taxon>
        <taxon>Smallanthus</taxon>
    </lineage>
</organism>
<evidence type="ECO:0000313" key="1">
    <source>
        <dbReference type="EMBL" id="KAI3803239.1"/>
    </source>
</evidence>
<keyword evidence="2" id="KW-1185">Reference proteome</keyword>